<dbReference type="CDD" id="cd11033">
    <property type="entry name" value="CYP142-like"/>
    <property type="match status" value="1"/>
</dbReference>
<dbReference type="Gene3D" id="1.10.630.10">
    <property type="entry name" value="Cytochrome P450"/>
    <property type="match status" value="1"/>
</dbReference>
<keyword evidence="3" id="KW-0479">Metal-binding</keyword>
<dbReference type="PRINTS" id="PR00359">
    <property type="entry name" value="BP450"/>
</dbReference>
<dbReference type="PANTHER" id="PTHR46696">
    <property type="entry name" value="P450, PUTATIVE (EUROFUNG)-RELATED"/>
    <property type="match status" value="1"/>
</dbReference>
<dbReference type="InterPro" id="IPR002397">
    <property type="entry name" value="Cyt_P450_B"/>
</dbReference>
<keyword evidence="4" id="KW-0560">Oxidoreductase</keyword>
<dbReference type="PANTHER" id="PTHR46696:SF4">
    <property type="entry name" value="BIOTIN BIOSYNTHESIS CYTOCHROME P450"/>
    <property type="match status" value="1"/>
</dbReference>
<dbReference type="InterPro" id="IPR001128">
    <property type="entry name" value="Cyt_P450"/>
</dbReference>
<sequence length="439" mass="49504">VTQVIQSVQAEGPVELNDIDLLDLDRFRDQEHFAMFDVLRRESPVHWHEEPEGNGFWNVVRHADLVEVNRQPELFSSEVSGVSIFDMEAPSDGSGMDTRGVMMIMTDPPRHTRYRRLVSKGFTPRMIGLIETYLRHRTILVVDEVIERGECDFVVDLASELPLQAIAEIMGVPQEDRQKLFKWSNQMIGIDDPEYQTDDNRAAAIELFAYSNALAAQRREDPRDDIVTALINAEIDDGEGGLTRLNEFEFDAFMLLLAVAGNETTRNATAHGMWALMSNPDQFELLKENRQELLPTAVDEIVRYGSPVMHFRRTATEDTEIGGQPICKGDKVVMWHISANRDEREFVDPDRFDVTRSPNHHVGFGGGGAHFCLGANLARMELNLVFDEICRRLPDIRATGEPDRLRSNFIAGIKHLPVAFTPGERVNPGPLPDRGSVTA</sequence>
<keyword evidence="6" id="KW-0503">Monooxygenase</keyword>
<dbReference type="FunFam" id="1.10.630.10:FF:000018">
    <property type="entry name" value="Cytochrome P450 monooxygenase"/>
    <property type="match status" value="1"/>
</dbReference>
<reference evidence="7" key="1">
    <citation type="submission" date="2018-05" db="EMBL/GenBank/DDBJ databases">
        <authorList>
            <person name="Lanie J.A."/>
            <person name="Ng W.-L."/>
            <person name="Kazmierczak K.M."/>
            <person name="Andrzejewski T.M."/>
            <person name="Davidsen T.M."/>
            <person name="Wayne K.J."/>
            <person name="Tettelin H."/>
            <person name="Glass J.I."/>
            <person name="Rusch D."/>
            <person name="Podicherti R."/>
            <person name="Tsui H.-C.T."/>
            <person name="Winkler M.E."/>
        </authorList>
    </citation>
    <scope>NUCLEOTIDE SEQUENCE</scope>
</reference>
<keyword evidence="2" id="KW-0349">Heme</keyword>
<dbReference type="GO" id="GO:0008395">
    <property type="term" value="F:steroid hydroxylase activity"/>
    <property type="evidence" value="ECO:0007669"/>
    <property type="project" value="TreeGrafter"/>
</dbReference>
<evidence type="ECO:0000256" key="6">
    <source>
        <dbReference type="ARBA" id="ARBA00023033"/>
    </source>
</evidence>
<dbReference type="AlphaFoldDB" id="A0A381YBJ4"/>
<evidence type="ECO:0000256" key="1">
    <source>
        <dbReference type="ARBA" id="ARBA00010617"/>
    </source>
</evidence>
<evidence type="ECO:0008006" key="8">
    <source>
        <dbReference type="Google" id="ProtNLM"/>
    </source>
</evidence>
<comment type="similarity">
    <text evidence="1">Belongs to the cytochrome P450 family.</text>
</comment>
<evidence type="ECO:0000256" key="4">
    <source>
        <dbReference type="ARBA" id="ARBA00023002"/>
    </source>
</evidence>
<proteinExistence type="inferred from homology"/>
<organism evidence="7">
    <name type="scientific">marine metagenome</name>
    <dbReference type="NCBI Taxonomy" id="408172"/>
    <lineage>
        <taxon>unclassified sequences</taxon>
        <taxon>metagenomes</taxon>
        <taxon>ecological metagenomes</taxon>
    </lineage>
</organism>
<accession>A0A381YBJ4</accession>
<dbReference type="GO" id="GO:0020037">
    <property type="term" value="F:heme binding"/>
    <property type="evidence" value="ECO:0007669"/>
    <property type="project" value="InterPro"/>
</dbReference>
<evidence type="ECO:0000256" key="2">
    <source>
        <dbReference type="ARBA" id="ARBA00022617"/>
    </source>
</evidence>
<feature type="non-terminal residue" evidence="7">
    <location>
        <position position="1"/>
    </location>
</feature>
<dbReference type="Pfam" id="PF00067">
    <property type="entry name" value="p450"/>
    <property type="match status" value="1"/>
</dbReference>
<evidence type="ECO:0000256" key="3">
    <source>
        <dbReference type="ARBA" id="ARBA00022723"/>
    </source>
</evidence>
<dbReference type="InterPro" id="IPR036396">
    <property type="entry name" value="Cyt_P450_sf"/>
</dbReference>
<dbReference type="GO" id="GO:0006707">
    <property type="term" value="P:cholesterol catabolic process"/>
    <property type="evidence" value="ECO:0007669"/>
    <property type="project" value="TreeGrafter"/>
</dbReference>
<evidence type="ECO:0000256" key="5">
    <source>
        <dbReference type="ARBA" id="ARBA00023004"/>
    </source>
</evidence>
<gene>
    <name evidence="7" type="ORF">METZ01_LOCUS127229</name>
</gene>
<dbReference type="SUPFAM" id="SSF48264">
    <property type="entry name" value="Cytochrome P450"/>
    <property type="match status" value="1"/>
</dbReference>
<dbReference type="EMBL" id="UINC01017833">
    <property type="protein sequence ID" value="SVA74375.1"/>
    <property type="molecule type" value="Genomic_DNA"/>
</dbReference>
<name>A0A381YBJ4_9ZZZZ</name>
<evidence type="ECO:0000313" key="7">
    <source>
        <dbReference type="EMBL" id="SVA74375.1"/>
    </source>
</evidence>
<dbReference type="GO" id="GO:0005506">
    <property type="term" value="F:iron ion binding"/>
    <property type="evidence" value="ECO:0007669"/>
    <property type="project" value="InterPro"/>
</dbReference>
<protein>
    <recommendedName>
        <fullName evidence="8">Cytochrome P450</fullName>
    </recommendedName>
</protein>
<dbReference type="GO" id="GO:0036199">
    <property type="term" value="F:cholest-4-en-3-one 26-monooxygenase activity"/>
    <property type="evidence" value="ECO:0007669"/>
    <property type="project" value="TreeGrafter"/>
</dbReference>
<keyword evidence="5" id="KW-0408">Iron</keyword>